<dbReference type="Proteomes" id="UP000886611">
    <property type="component" value="Unassembled WGS sequence"/>
</dbReference>
<keyword evidence="2" id="KW-0963">Cytoplasm</keyword>
<dbReference type="PANTHER" id="PTHR28630">
    <property type="match status" value="1"/>
</dbReference>
<organism evidence="4 5">
    <name type="scientific">Polypterus senegalus</name>
    <name type="common">Senegal bichir</name>
    <dbReference type="NCBI Taxonomy" id="55291"/>
    <lineage>
        <taxon>Eukaryota</taxon>
        <taxon>Metazoa</taxon>
        <taxon>Chordata</taxon>
        <taxon>Craniata</taxon>
        <taxon>Vertebrata</taxon>
        <taxon>Euteleostomi</taxon>
        <taxon>Actinopterygii</taxon>
        <taxon>Polypteriformes</taxon>
        <taxon>Polypteridae</taxon>
        <taxon>Polypterus</taxon>
    </lineage>
</organism>
<dbReference type="AlphaFoldDB" id="A0A8X7X1E3"/>
<evidence type="ECO:0000256" key="3">
    <source>
        <dbReference type="ARBA" id="ARBA00023002"/>
    </source>
</evidence>
<dbReference type="PANTHER" id="PTHR28630:SF29">
    <property type="entry name" value="PROSTAMIDE_PROSTAGLANDIN F SYNTHASE"/>
    <property type="match status" value="1"/>
</dbReference>
<accession>A0A8X7X1E3</accession>
<proteinExistence type="predicted"/>
<sequence length="257" mass="26904">MPRINMASVDLSKIGVNMLKSAANGEVGMSCPSRNKGEFAAQWPPRPYWLPVGAAMAPVASLPLNVLSFSDGGVAVSLEKSSHRLILPATPRVPSVPLDRFGIKQVKRRPGGEWRGACGRGPGGGGPTRVQGGQLLPGRYGTLSVLPAALGKKVREVVNKANAQGISGNYKGDLLQSGGMLIVSQGGDMVLLHFIQDSPGDYVPLETIIQSLGITSKVQASQRPEMFVQGDLLPGRCANGLVDPMVGGKMITQSASL</sequence>
<evidence type="ECO:0000256" key="1">
    <source>
        <dbReference type="ARBA" id="ARBA00004496"/>
    </source>
</evidence>
<comment type="subcellular location">
    <subcellularLocation>
        <location evidence="1">Cytoplasm</location>
    </subcellularLocation>
</comment>
<dbReference type="GO" id="GO:0047017">
    <property type="term" value="F:prostaglandin F synthase activity"/>
    <property type="evidence" value="ECO:0007669"/>
    <property type="project" value="TreeGrafter"/>
</dbReference>
<feature type="non-terminal residue" evidence="4">
    <location>
        <position position="1"/>
    </location>
</feature>
<gene>
    <name evidence="4" type="primary">Fam213b</name>
    <name evidence="4" type="ORF">GTO96_0019195</name>
</gene>
<protein>
    <submittedName>
        <fullName evidence="4">PGFS synthase</fullName>
    </submittedName>
</protein>
<evidence type="ECO:0000256" key="2">
    <source>
        <dbReference type="ARBA" id="ARBA00022490"/>
    </source>
</evidence>
<dbReference type="GO" id="GO:0001516">
    <property type="term" value="P:prostaglandin biosynthetic process"/>
    <property type="evidence" value="ECO:0007669"/>
    <property type="project" value="TreeGrafter"/>
</dbReference>
<dbReference type="InterPro" id="IPR032801">
    <property type="entry name" value="PXL2A/B/C"/>
</dbReference>
<feature type="non-terminal residue" evidence="4">
    <location>
        <position position="257"/>
    </location>
</feature>
<name>A0A8X7X1E3_POLSE</name>
<dbReference type="EMBL" id="JAATIS010005477">
    <property type="protein sequence ID" value="KAG2459444.1"/>
    <property type="molecule type" value="Genomic_DNA"/>
</dbReference>
<keyword evidence="3" id="KW-0560">Oxidoreductase</keyword>
<dbReference type="Pfam" id="PF13911">
    <property type="entry name" value="AhpC-TSA_2"/>
    <property type="match status" value="1"/>
</dbReference>
<comment type="caution">
    <text evidence="4">The sequence shown here is derived from an EMBL/GenBank/DDBJ whole genome shotgun (WGS) entry which is preliminary data.</text>
</comment>
<dbReference type="GO" id="GO:0005737">
    <property type="term" value="C:cytoplasm"/>
    <property type="evidence" value="ECO:0007669"/>
    <property type="project" value="UniProtKB-SubCell"/>
</dbReference>
<keyword evidence="5" id="KW-1185">Reference proteome</keyword>
<reference evidence="4 5" key="1">
    <citation type="journal article" date="2021" name="Cell">
        <title>Tracing the genetic footprints of vertebrate landing in non-teleost ray-finned fishes.</title>
        <authorList>
            <person name="Bi X."/>
            <person name="Wang K."/>
            <person name="Yang L."/>
            <person name="Pan H."/>
            <person name="Jiang H."/>
            <person name="Wei Q."/>
            <person name="Fang M."/>
            <person name="Yu H."/>
            <person name="Zhu C."/>
            <person name="Cai Y."/>
            <person name="He Y."/>
            <person name="Gan X."/>
            <person name="Zeng H."/>
            <person name="Yu D."/>
            <person name="Zhu Y."/>
            <person name="Jiang H."/>
            <person name="Qiu Q."/>
            <person name="Yang H."/>
            <person name="Zhang Y.E."/>
            <person name="Wang W."/>
            <person name="Zhu M."/>
            <person name="He S."/>
            <person name="Zhang G."/>
        </authorList>
    </citation>
    <scope>NUCLEOTIDE SEQUENCE [LARGE SCALE GENOMIC DNA]</scope>
    <source>
        <strain evidence="4">Bchr_013</strain>
    </source>
</reference>
<evidence type="ECO:0000313" key="4">
    <source>
        <dbReference type="EMBL" id="KAG2459444.1"/>
    </source>
</evidence>
<evidence type="ECO:0000313" key="5">
    <source>
        <dbReference type="Proteomes" id="UP000886611"/>
    </source>
</evidence>